<evidence type="ECO:0000256" key="1">
    <source>
        <dbReference type="SAM" id="Phobius"/>
    </source>
</evidence>
<feature type="transmembrane region" description="Helical" evidence="1">
    <location>
        <begin position="88"/>
        <end position="104"/>
    </location>
</feature>
<name>A0A6J4PK19_9ACTN</name>
<dbReference type="Pfam" id="PF12679">
    <property type="entry name" value="ABC2_membrane_2"/>
    <property type="match status" value="1"/>
</dbReference>
<dbReference type="EMBL" id="CADCUT010000142">
    <property type="protein sequence ID" value="CAA9416820.1"/>
    <property type="molecule type" value="Genomic_DNA"/>
</dbReference>
<feature type="transmembrane region" description="Helical" evidence="1">
    <location>
        <begin position="19"/>
        <end position="41"/>
    </location>
</feature>
<feature type="transmembrane region" description="Helical" evidence="1">
    <location>
        <begin position="196"/>
        <end position="217"/>
    </location>
</feature>
<dbReference type="PANTHER" id="PTHR37305:SF1">
    <property type="entry name" value="MEMBRANE PROTEIN"/>
    <property type="match status" value="1"/>
</dbReference>
<feature type="transmembrane region" description="Helical" evidence="1">
    <location>
        <begin position="166"/>
        <end position="189"/>
    </location>
</feature>
<dbReference type="GO" id="GO:0140359">
    <property type="term" value="F:ABC-type transporter activity"/>
    <property type="evidence" value="ECO:0007669"/>
    <property type="project" value="InterPro"/>
</dbReference>
<dbReference type="GO" id="GO:0005886">
    <property type="term" value="C:plasma membrane"/>
    <property type="evidence" value="ECO:0007669"/>
    <property type="project" value="UniProtKB-SubCell"/>
</dbReference>
<evidence type="ECO:0000313" key="2">
    <source>
        <dbReference type="EMBL" id="CAA9416820.1"/>
    </source>
</evidence>
<accession>A0A6J4PK19</accession>
<keyword evidence="1" id="KW-1133">Transmembrane helix</keyword>
<gene>
    <name evidence="2" type="ORF">AVDCRST_MAG03-2258</name>
</gene>
<feature type="transmembrane region" description="Helical" evidence="1">
    <location>
        <begin position="253"/>
        <end position="272"/>
    </location>
</feature>
<sequence length="279" mass="28164">MGGDLAAEWLKLRKRASTWVLGTVLFLSVLLFGYVLAYAFVATAPDAGGSPDGTSPAAQPALGEMLQDLLPENMVSNLLAATSGPGKILALVLGVMTVGSEYGWGTLKTILVQRSGRAGIAFGKLLAVGTALVAFVLAAFAAGAVGSCGVALVENVPVRWPGAGELVGGAVATWLILTTWAVLGAFLAALFRGTPIAVGVGLIYALVLEGIVASSPVENGVLKGALGMLPGQSSSSLASSFGPTAQSGGDSQAVLLLTFYVVGFSVATSLLLRARDVDD</sequence>
<feature type="transmembrane region" description="Helical" evidence="1">
    <location>
        <begin position="125"/>
        <end position="146"/>
    </location>
</feature>
<organism evidence="2">
    <name type="scientific">uncultured Rubrobacteraceae bacterium</name>
    <dbReference type="NCBI Taxonomy" id="349277"/>
    <lineage>
        <taxon>Bacteria</taxon>
        <taxon>Bacillati</taxon>
        <taxon>Actinomycetota</taxon>
        <taxon>Rubrobacteria</taxon>
        <taxon>Rubrobacterales</taxon>
        <taxon>Rubrobacteraceae</taxon>
        <taxon>environmental samples</taxon>
    </lineage>
</organism>
<reference evidence="2" key="1">
    <citation type="submission" date="2020-02" db="EMBL/GenBank/DDBJ databases">
        <authorList>
            <person name="Meier V. D."/>
        </authorList>
    </citation>
    <scope>NUCLEOTIDE SEQUENCE</scope>
    <source>
        <strain evidence="2">AVDCRST_MAG03</strain>
    </source>
</reference>
<dbReference type="AlphaFoldDB" id="A0A6J4PK19"/>
<keyword evidence="1" id="KW-0472">Membrane</keyword>
<keyword evidence="1" id="KW-0812">Transmembrane</keyword>
<dbReference type="PANTHER" id="PTHR37305">
    <property type="entry name" value="INTEGRAL MEMBRANE PROTEIN-RELATED"/>
    <property type="match status" value="1"/>
</dbReference>
<proteinExistence type="predicted"/>
<protein>
    <submittedName>
        <fullName evidence="2">Uncharacterized protein</fullName>
    </submittedName>
</protein>